<dbReference type="InterPro" id="IPR010530">
    <property type="entry name" value="B12D"/>
</dbReference>
<evidence type="ECO:0000313" key="1">
    <source>
        <dbReference type="Proteomes" id="UP000504615"/>
    </source>
</evidence>
<dbReference type="RefSeq" id="XP_011644144.1">
    <property type="nucleotide sequence ID" value="XM_011645842.2"/>
</dbReference>
<name>A0A6I9WMG4_9HYME</name>
<dbReference type="PROSITE" id="PS51257">
    <property type="entry name" value="PROKAR_LIPOPROTEIN"/>
    <property type="match status" value="1"/>
</dbReference>
<dbReference type="PANTHER" id="PTHR14256:SF1">
    <property type="entry name" value="GEO09626P1"/>
    <property type="match status" value="1"/>
</dbReference>
<dbReference type="PANTHER" id="PTHR14256">
    <property type="entry name" value="NADH-UBIQUINONE OXIDOREDUCTASE MLRQ SUBUNIT"/>
    <property type="match status" value="1"/>
</dbReference>
<proteinExistence type="predicted"/>
<protein>
    <submittedName>
        <fullName evidence="2">Cytochrome c oxidase subunit NDUFA4</fullName>
    </submittedName>
</protein>
<dbReference type="AlphaFoldDB" id="A0A6I9WMG4"/>
<dbReference type="GeneID" id="105431581"/>
<dbReference type="OrthoDB" id="5511684at2759"/>
<reference evidence="2" key="1">
    <citation type="submission" date="2025-08" db="UniProtKB">
        <authorList>
            <consortium name="RefSeq"/>
        </authorList>
    </citation>
    <scope>IDENTIFICATION</scope>
</reference>
<dbReference type="CTD" id="317928"/>
<accession>A0A6I9WMG4</accession>
<dbReference type="KEGG" id="pbar:105431581"/>
<dbReference type="Pfam" id="PF06522">
    <property type="entry name" value="B12D"/>
    <property type="match status" value="1"/>
</dbReference>
<organism evidence="1 2">
    <name type="scientific">Pogonomyrmex barbatus</name>
    <name type="common">red harvester ant</name>
    <dbReference type="NCBI Taxonomy" id="144034"/>
    <lineage>
        <taxon>Eukaryota</taxon>
        <taxon>Metazoa</taxon>
        <taxon>Ecdysozoa</taxon>
        <taxon>Arthropoda</taxon>
        <taxon>Hexapoda</taxon>
        <taxon>Insecta</taxon>
        <taxon>Pterygota</taxon>
        <taxon>Neoptera</taxon>
        <taxon>Endopterygota</taxon>
        <taxon>Hymenoptera</taxon>
        <taxon>Apocrita</taxon>
        <taxon>Aculeata</taxon>
        <taxon>Formicoidea</taxon>
        <taxon>Formicidae</taxon>
        <taxon>Myrmicinae</taxon>
        <taxon>Pogonomyrmex</taxon>
    </lineage>
</organism>
<keyword evidence="1" id="KW-1185">Reference proteome</keyword>
<sequence length="84" mass="9709">MKKMQGMSFSSVMKNPALLPLYFCIGLGGCGAFLYTLRLATRNPDVSWLNKKEAEPWNTYKDKHYKFYATKDEYTKVKSPAPEY</sequence>
<dbReference type="Proteomes" id="UP000504615">
    <property type="component" value="Unplaced"/>
</dbReference>
<evidence type="ECO:0000313" key="2">
    <source>
        <dbReference type="RefSeq" id="XP_011644144.1"/>
    </source>
</evidence>
<gene>
    <name evidence="2" type="primary">LOC105431581</name>
</gene>